<evidence type="ECO:0000313" key="3">
    <source>
        <dbReference type="EMBL" id="AGX43825.1"/>
    </source>
</evidence>
<evidence type="ECO:0000259" key="2">
    <source>
        <dbReference type="Pfam" id="PF00534"/>
    </source>
</evidence>
<sequence>MENKIIFLGKLNRTNCNNGPSGVLKSLMNAGKKIDKIDFKIININKEVLKLPRMLLDSNYKIVCICSDGFFLTFIIFILSLLDKKRKYYLIIHGIYKIESKYNGIKPNRKTVLIEKIIYKYFPNVICVSEKLKIDIKYYFKRTNNVYVINNGMDLIKLNGSINSFVRGSVLNLIHVGGIKNRKGIYEALELVRALNALNIKVFLNIYGDVIDNKSLTKFYNYIKTYNLSDLVCYNGQINDKEKLYNAYYKSDFNLCLSKYDTFNIAVLESMSVGCPCFVTTNCGASEIVESGMDGYVINQDDYIQQIVSIIKLYLNYSNCEIKKLRLNASIKASKYSWNNVINQYFALLGKDCD</sequence>
<protein>
    <submittedName>
        <fullName evidence="3">Glycosyltransferase</fullName>
    </submittedName>
</protein>
<reference evidence="3 4" key="1">
    <citation type="journal article" date="2013" name="Genome Announc.">
        <title>Complete Genome Sequence of the Solvent Producer Clostridium saccharobutylicum NCP262 (DSM 13864).</title>
        <authorList>
            <person name="Poehlein A."/>
            <person name="Hartwich K."/>
            <person name="Krabben P."/>
            <person name="Ehrenreich A."/>
            <person name="Liebl W."/>
            <person name="Durre P."/>
            <person name="Gottschalk G."/>
            <person name="Daniel R."/>
        </authorList>
    </citation>
    <scope>NUCLEOTIDE SEQUENCE [LARGE SCALE GENOMIC DNA]</scope>
    <source>
        <strain evidence="3">DSM 13864</strain>
    </source>
</reference>
<evidence type="ECO:0000256" key="1">
    <source>
        <dbReference type="SAM" id="Phobius"/>
    </source>
</evidence>
<dbReference type="EMBL" id="CP006721">
    <property type="protein sequence ID" value="AGX43825.1"/>
    <property type="molecule type" value="Genomic_DNA"/>
</dbReference>
<dbReference type="HOGENOM" id="CLU_782344_0_0_9"/>
<dbReference type="GO" id="GO:0016757">
    <property type="term" value="F:glycosyltransferase activity"/>
    <property type="evidence" value="ECO:0007669"/>
    <property type="project" value="InterPro"/>
</dbReference>
<dbReference type="AlphaFoldDB" id="U5MTA2"/>
<keyword evidence="4" id="KW-1185">Reference proteome</keyword>
<dbReference type="eggNOG" id="COG0438">
    <property type="taxonomic scope" value="Bacteria"/>
</dbReference>
<name>U5MTA2_CLOSA</name>
<dbReference type="PANTHER" id="PTHR45947:SF3">
    <property type="entry name" value="SULFOQUINOVOSYL TRANSFERASE SQD2"/>
    <property type="match status" value="1"/>
</dbReference>
<dbReference type="GeneID" id="55475249"/>
<dbReference type="Gene3D" id="3.40.50.2000">
    <property type="entry name" value="Glycogen Phosphorylase B"/>
    <property type="match status" value="2"/>
</dbReference>
<feature type="domain" description="Glycosyl transferase family 1" evidence="2">
    <location>
        <begin position="173"/>
        <end position="317"/>
    </location>
</feature>
<feature type="transmembrane region" description="Helical" evidence="1">
    <location>
        <begin position="60"/>
        <end position="82"/>
    </location>
</feature>
<keyword evidence="1" id="KW-1133">Transmembrane helix</keyword>
<accession>U5MTA2</accession>
<dbReference type="Pfam" id="PF00534">
    <property type="entry name" value="Glycos_transf_1"/>
    <property type="match status" value="1"/>
</dbReference>
<dbReference type="KEGG" id="csb:CLSA_c28570"/>
<dbReference type="Proteomes" id="UP000017118">
    <property type="component" value="Chromosome"/>
</dbReference>
<keyword evidence="1" id="KW-0812">Transmembrane</keyword>
<keyword evidence="3" id="KW-0808">Transferase</keyword>
<dbReference type="InterPro" id="IPR050194">
    <property type="entry name" value="Glycosyltransferase_grp1"/>
</dbReference>
<gene>
    <name evidence="3" type="ORF">CLSA_c28570</name>
</gene>
<keyword evidence="1" id="KW-0472">Membrane</keyword>
<dbReference type="InterPro" id="IPR001296">
    <property type="entry name" value="Glyco_trans_1"/>
</dbReference>
<evidence type="ECO:0000313" key="4">
    <source>
        <dbReference type="Proteomes" id="UP000017118"/>
    </source>
</evidence>
<dbReference type="OrthoDB" id="3199616at2"/>
<dbReference type="PANTHER" id="PTHR45947">
    <property type="entry name" value="SULFOQUINOVOSYL TRANSFERASE SQD2"/>
    <property type="match status" value="1"/>
</dbReference>
<dbReference type="SUPFAM" id="SSF53756">
    <property type="entry name" value="UDP-Glycosyltransferase/glycogen phosphorylase"/>
    <property type="match status" value="1"/>
</dbReference>
<dbReference type="PATRIC" id="fig|1345695.10.peg.1706"/>
<dbReference type="CDD" id="cd03801">
    <property type="entry name" value="GT4_PimA-like"/>
    <property type="match status" value="1"/>
</dbReference>
<dbReference type="RefSeq" id="WP_022746970.1">
    <property type="nucleotide sequence ID" value="NC_022571.1"/>
</dbReference>
<proteinExistence type="predicted"/>
<organism evidence="3 4">
    <name type="scientific">Clostridium saccharobutylicum DSM 13864</name>
    <dbReference type="NCBI Taxonomy" id="1345695"/>
    <lineage>
        <taxon>Bacteria</taxon>
        <taxon>Bacillati</taxon>
        <taxon>Bacillota</taxon>
        <taxon>Clostridia</taxon>
        <taxon>Eubacteriales</taxon>
        <taxon>Clostridiaceae</taxon>
        <taxon>Clostridium</taxon>
    </lineage>
</organism>